<protein>
    <recommendedName>
        <fullName evidence="3">Ig-like domain-containing protein</fullName>
    </recommendedName>
</protein>
<sequence>MTSASTRARLLGSRAVAALAGGAMLLSGSIVPAHAEISSTSAGTVTSTRASGAWTVADLAATELSTDMACPVLDAMSGALVVIAEQGSEVPSVATGDVAAASQYTFVQDPMFQMSLNSDGTVAAPSTLENGFLDSAGQAVANMQNAVQPNHTYSIGYVCTQLSDDFTKATINPVGGQAVASWATLTTDSAGNWTIGARQEPFASVSVPRITGTTAVGYTLTAAVAASVPAADATTFQWLRDGAAIPGATTTTYKLVAADQAHKISVAARHTKAGYIDAVRTSTAYTVSGVFANVVAPRISGTAAVGYTLKAVVTVPSPAPSSIRYQWLRNGAAISGATGSSYKLTASDQAKQIRVKVAFLRAGYLTTTPTSAYVVPKGVFANLVAPTIGGTAKVGYTLKAYVTKPTPLPSVIQYQWLRNGYPIKGATASAYKLTSYDRGKQIRVRVTFVRSGYLTASRTSAYRIVG</sequence>
<accession>A0ABU9X0E3</accession>
<evidence type="ECO:0000313" key="2">
    <source>
        <dbReference type="Proteomes" id="UP001422074"/>
    </source>
</evidence>
<dbReference type="RefSeq" id="WP_345885240.1">
    <property type="nucleotide sequence ID" value="NZ_JBDFRB010000007.1"/>
</dbReference>
<comment type="caution">
    <text evidence="1">The sequence shown here is derived from an EMBL/GenBank/DDBJ whole genome shotgun (WGS) entry which is preliminary data.</text>
</comment>
<dbReference type="EMBL" id="JBDFRB010000007">
    <property type="protein sequence ID" value="MEN2744895.1"/>
    <property type="molecule type" value="Genomic_DNA"/>
</dbReference>
<proteinExistence type="predicted"/>
<dbReference type="Gene3D" id="2.60.40.2700">
    <property type="match status" value="3"/>
</dbReference>
<evidence type="ECO:0000313" key="1">
    <source>
        <dbReference type="EMBL" id="MEN2744895.1"/>
    </source>
</evidence>
<name>A0ABU9X0E3_9MICC</name>
<keyword evidence="2" id="KW-1185">Reference proteome</keyword>
<reference evidence="1 2" key="1">
    <citation type="submission" date="2024-05" db="EMBL/GenBank/DDBJ databases">
        <title>Sinomonas sp. nov., isolated from a waste landfill.</title>
        <authorList>
            <person name="Zhao Y."/>
        </authorList>
    </citation>
    <scope>NUCLEOTIDE SEQUENCE [LARGE SCALE GENOMIC DNA]</scope>
    <source>
        <strain evidence="1 2">CCTCC AB2014300</strain>
    </source>
</reference>
<dbReference type="Proteomes" id="UP001422074">
    <property type="component" value="Unassembled WGS sequence"/>
</dbReference>
<organism evidence="1 2">
    <name type="scientific">Sinomonas halotolerans</name>
    <dbReference type="NCBI Taxonomy" id="1644133"/>
    <lineage>
        <taxon>Bacteria</taxon>
        <taxon>Bacillati</taxon>
        <taxon>Actinomycetota</taxon>
        <taxon>Actinomycetes</taxon>
        <taxon>Micrococcales</taxon>
        <taxon>Micrococcaceae</taxon>
        <taxon>Sinomonas</taxon>
    </lineage>
</organism>
<gene>
    <name evidence="1" type="ORF">ABCQ75_10135</name>
</gene>
<evidence type="ECO:0008006" key="3">
    <source>
        <dbReference type="Google" id="ProtNLM"/>
    </source>
</evidence>